<evidence type="ECO:0000259" key="2">
    <source>
        <dbReference type="Pfam" id="PF04909"/>
    </source>
</evidence>
<keyword evidence="1" id="KW-0456">Lyase</keyword>
<dbReference type="InterPro" id="IPR032466">
    <property type="entry name" value="Metal_Hydrolase"/>
</dbReference>
<keyword evidence="4" id="KW-1185">Reference proteome</keyword>
<evidence type="ECO:0000313" key="4">
    <source>
        <dbReference type="Proteomes" id="UP000425916"/>
    </source>
</evidence>
<feature type="domain" description="Amidohydrolase-related" evidence="2">
    <location>
        <begin position="3"/>
        <end position="334"/>
    </location>
</feature>
<dbReference type="GO" id="GO:0016787">
    <property type="term" value="F:hydrolase activity"/>
    <property type="evidence" value="ECO:0007669"/>
    <property type="project" value="UniProtKB-KW"/>
</dbReference>
<dbReference type="InterPro" id="IPR006680">
    <property type="entry name" value="Amidohydro-rel"/>
</dbReference>
<dbReference type="EMBL" id="CP046244">
    <property type="protein sequence ID" value="QGP91505.1"/>
    <property type="molecule type" value="Genomic_DNA"/>
</dbReference>
<dbReference type="GO" id="GO:0016831">
    <property type="term" value="F:carboxy-lyase activity"/>
    <property type="evidence" value="ECO:0007669"/>
    <property type="project" value="InterPro"/>
</dbReference>
<dbReference type="Gene3D" id="3.20.20.140">
    <property type="entry name" value="Metal-dependent hydrolases"/>
    <property type="match status" value="1"/>
</dbReference>
<dbReference type="RefSeq" id="WP_156272023.1">
    <property type="nucleotide sequence ID" value="NZ_CP046244.1"/>
</dbReference>
<dbReference type="GO" id="GO:0005737">
    <property type="term" value="C:cytoplasm"/>
    <property type="evidence" value="ECO:0007669"/>
    <property type="project" value="TreeGrafter"/>
</dbReference>
<evidence type="ECO:0000313" key="3">
    <source>
        <dbReference type="EMBL" id="QGP91505.1"/>
    </source>
</evidence>
<keyword evidence="3" id="KW-0378">Hydrolase</keyword>
<dbReference type="Pfam" id="PF04909">
    <property type="entry name" value="Amidohydro_2"/>
    <property type="match status" value="1"/>
</dbReference>
<dbReference type="PANTHER" id="PTHR21240:SF28">
    <property type="entry name" value="ISO-OROTATE DECARBOXYLASE (EUROFUNG)"/>
    <property type="match status" value="1"/>
</dbReference>
<organism evidence="3 4">
    <name type="scientific">Neomoorella glycerini</name>
    <dbReference type="NCBI Taxonomy" id="55779"/>
    <lineage>
        <taxon>Bacteria</taxon>
        <taxon>Bacillati</taxon>
        <taxon>Bacillota</taxon>
        <taxon>Clostridia</taxon>
        <taxon>Neomoorellales</taxon>
        <taxon>Neomoorellaceae</taxon>
        <taxon>Neomoorella</taxon>
    </lineage>
</organism>
<gene>
    <name evidence="3" type="ORF">MGLY_08400</name>
</gene>
<proteinExistence type="predicted"/>
<dbReference type="InterPro" id="IPR032465">
    <property type="entry name" value="ACMSD"/>
</dbReference>
<accession>A0A6I5ZPG8</accession>
<dbReference type="AlphaFoldDB" id="A0A6I5ZPG8"/>
<dbReference type="OrthoDB" id="9771932at2"/>
<dbReference type="Proteomes" id="UP000425916">
    <property type="component" value="Chromosome"/>
</dbReference>
<sequence length="335" mass="37930">MIIDAHHHFMPLKVYKLFADPSQPSRRVIDEKNDFTFNARLYQTDTHLCDMDYAGVDMAVLTLSQWNVGGAELCRRINDAVAEELVVHGDRFLAAGCVPVADPQAAVAEIDYMIKDLHFHGIALLTSQGPDINLSNRELMWPIYTKACELDVPIFLHPHLKPYGIELDCTINRSIGRGFDIARAALRIIYDVLPEFPDIKFVLPHFGGCLLALKGRVNAFFEPRQDLGMPVPPEIQPLPKTPLELEELGYKAAFEDLFDRLYFDGAGSGGWEPVTRLAMMTVRHDRLLFGCDYPFEIHSGRDIKYYIDSVRNLDIPEESKRGFLGDNLAKLLKLK</sequence>
<name>A0A6I5ZPG8_9FIRM</name>
<dbReference type="SUPFAM" id="SSF51556">
    <property type="entry name" value="Metallo-dependent hydrolases"/>
    <property type="match status" value="1"/>
</dbReference>
<protein>
    <submittedName>
        <fullName evidence="3">Amidohydrolase</fullName>
    </submittedName>
</protein>
<evidence type="ECO:0000256" key="1">
    <source>
        <dbReference type="ARBA" id="ARBA00023239"/>
    </source>
</evidence>
<dbReference type="GO" id="GO:0019748">
    <property type="term" value="P:secondary metabolic process"/>
    <property type="evidence" value="ECO:0007669"/>
    <property type="project" value="TreeGrafter"/>
</dbReference>
<reference evidence="3 4" key="1">
    <citation type="submission" date="2019-11" db="EMBL/GenBank/DDBJ databases">
        <title>Genome sequence of Moorella glycerini DSM11254.</title>
        <authorList>
            <person name="Poehlein A."/>
            <person name="Boeer T."/>
            <person name="Daniel R."/>
        </authorList>
    </citation>
    <scope>NUCLEOTIDE SEQUENCE [LARGE SCALE GENOMIC DNA]</scope>
    <source>
        <strain evidence="3 4">DSM 11254</strain>
    </source>
</reference>
<dbReference type="PANTHER" id="PTHR21240">
    <property type="entry name" value="2-AMINO-3-CARBOXYLMUCONATE-6-SEMIALDEHYDE DECARBOXYLASE"/>
    <property type="match status" value="1"/>
</dbReference>